<organism evidence="4">
    <name type="scientific">Albugo laibachii Nc14</name>
    <dbReference type="NCBI Taxonomy" id="890382"/>
    <lineage>
        <taxon>Eukaryota</taxon>
        <taxon>Sar</taxon>
        <taxon>Stramenopiles</taxon>
        <taxon>Oomycota</taxon>
        <taxon>Peronosporomycetes</taxon>
        <taxon>Albuginales</taxon>
        <taxon>Albuginaceae</taxon>
        <taxon>Albugo</taxon>
    </lineage>
</organism>
<sequence length="136" mass="15271">MSRTLAKFLPELPGQYKRSKAQSIQWWALKRIAIEGQCTSYRTRNMTRVARIGHGLTLGNDSEKTIVTWINLLRQDGVPVSSRMVKKKATSIANSMKLPEGSFAASPSWQKGFFTSESTGNADKKAKRTNYSSRSR</sequence>
<dbReference type="PROSITE" id="PS51253">
    <property type="entry name" value="HTH_CENPB"/>
    <property type="match status" value="1"/>
</dbReference>
<feature type="region of interest" description="Disordered" evidence="2">
    <location>
        <begin position="113"/>
        <end position="136"/>
    </location>
</feature>
<dbReference type="GO" id="GO:0003677">
    <property type="term" value="F:DNA binding"/>
    <property type="evidence" value="ECO:0007669"/>
    <property type="project" value="UniProtKB-KW"/>
</dbReference>
<dbReference type="Gene3D" id="1.10.10.60">
    <property type="entry name" value="Homeodomain-like"/>
    <property type="match status" value="1"/>
</dbReference>
<reference evidence="4" key="1">
    <citation type="journal article" date="2011" name="PLoS Biol.">
        <title>Gene gain and loss during evolution of obligate parasitism in the white rust pathogen of Arabidopsis thaliana.</title>
        <authorList>
            <person name="Kemen E."/>
            <person name="Gardiner A."/>
            <person name="Schultz-Larsen T."/>
            <person name="Kemen A.C."/>
            <person name="Balmuth A.L."/>
            <person name="Robert-Seilaniantz A."/>
            <person name="Bailey K."/>
            <person name="Holub E."/>
            <person name="Studholme D.J."/>
            <person name="Maclean D."/>
            <person name="Jones J.D."/>
        </authorList>
    </citation>
    <scope>NUCLEOTIDE SEQUENCE</scope>
</reference>
<dbReference type="InterPro" id="IPR006600">
    <property type="entry name" value="HTH_CenpB_DNA-bd_dom"/>
</dbReference>
<dbReference type="InterPro" id="IPR009057">
    <property type="entry name" value="Homeodomain-like_sf"/>
</dbReference>
<dbReference type="EMBL" id="FR824064">
    <property type="protein sequence ID" value="CCA16186.1"/>
    <property type="molecule type" value="Genomic_DNA"/>
</dbReference>
<evidence type="ECO:0000256" key="1">
    <source>
        <dbReference type="ARBA" id="ARBA00023125"/>
    </source>
</evidence>
<feature type="domain" description="HTH CENPB-type" evidence="3">
    <location>
        <begin position="50"/>
        <end position="123"/>
    </location>
</feature>
<dbReference type="HOGENOM" id="CLU_031434_2_3_1"/>
<proteinExistence type="predicted"/>
<accession>F0W4Z6</accession>
<dbReference type="SUPFAM" id="SSF46689">
    <property type="entry name" value="Homeodomain-like"/>
    <property type="match status" value="1"/>
</dbReference>
<evidence type="ECO:0000256" key="2">
    <source>
        <dbReference type="SAM" id="MobiDB-lite"/>
    </source>
</evidence>
<dbReference type="Pfam" id="PF03221">
    <property type="entry name" value="HTH_Tnp_Tc5"/>
    <property type="match status" value="1"/>
</dbReference>
<evidence type="ECO:0000259" key="3">
    <source>
        <dbReference type="PROSITE" id="PS51253"/>
    </source>
</evidence>
<evidence type="ECO:0000313" key="4">
    <source>
        <dbReference type="EMBL" id="CCA16186.1"/>
    </source>
</evidence>
<protein>
    <submittedName>
        <fullName evidence="4">Uncharacterized protein AlNc14C19G1966</fullName>
    </submittedName>
</protein>
<name>F0W4Z6_9STRA</name>
<gene>
    <name evidence="4" type="primary">AlNc14C19G1966</name>
    <name evidence="4" type="ORF">ALNC14_023290</name>
</gene>
<dbReference type="AlphaFoldDB" id="F0W4Z6"/>
<reference evidence="4" key="2">
    <citation type="submission" date="2011-02" db="EMBL/GenBank/DDBJ databases">
        <authorList>
            <person name="MacLean D."/>
        </authorList>
    </citation>
    <scope>NUCLEOTIDE SEQUENCE</scope>
</reference>
<keyword evidence="1" id="KW-0238">DNA-binding</keyword>